<dbReference type="EMBL" id="VCAZ01000254">
    <property type="protein sequence ID" value="TTO63374.1"/>
    <property type="molecule type" value="Genomic_DNA"/>
</dbReference>
<comment type="caution">
    <text evidence="3">The sequence shown here is derived from an EMBL/GenBank/DDBJ whole genome shotgun (WGS) entry which is preliminary data.</text>
</comment>
<feature type="compositionally biased region" description="Polar residues" evidence="1">
    <location>
        <begin position="370"/>
        <end position="379"/>
    </location>
</feature>
<evidence type="ECO:0000259" key="2">
    <source>
        <dbReference type="Pfam" id="PF15275"/>
    </source>
</evidence>
<dbReference type="PANTHER" id="PTHR22443:SF14">
    <property type="entry name" value="KAT8 REGULATORY NSL COMPLEX SUBUNIT 1"/>
    <property type="match status" value="1"/>
</dbReference>
<dbReference type="InterPro" id="IPR026180">
    <property type="entry name" value="NSL1"/>
</dbReference>
<name>A0A556VU18_BAGYA</name>
<accession>A0A556VU18</accession>
<dbReference type="Gene3D" id="6.10.250.3170">
    <property type="match status" value="1"/>
</dbReference>
<feature type="region of interest" description="Disordered" evidence="1">
    <location>
        <begin position="735"/>
        <end position="756"/>
    </location>
</feature>
<evidence type="ECO:0000256" key="1">
    <source>
        <dbReference type="SAM" id="MobiDB-lite"/>
    </source>
</evidence>
<feature type="compositionally biased region" description="Low complexity" evidence="1">
    <location>
        <begin position="651"/>
        <end position="661"/>
    </location>
</feature>
<feature type="region of interest" description="Disordered" evidence="1">
    <location>
        <begin position="146"/>
        <end position="167"/>
    </location>
</feature>
<feature type="region of interest" description="Disordered" evidence="1">
    <location>
        <begin position="53"/>
        <end position="74"/>
    </location>
</feature>
<dbReference type="PANTHER" id="PTHR22443">
    <property type="entry name" value="NON-SPECIFIC LETHAL 1, ISOFORM M"/>
    <property type="match status" value="1"/>
</dbReference>
<evidence type="ECO:0000313" key="4">
    <source>
        <dbReference type="Proteomes" id="UP000319801"/>
    </source>
</evidence>
<dbReference type="AlphaFoldDB" id="A0A556VU18"/>
<dbReference type="GO" id="GO:0035035">
    <property type="term" value="F:histone acetyltransferase binding"/>
    <property type="evidence" value="ECO:0007669"/>
    <property type="project" value="TreeGrafter"/>
</dbReference>
<proteinExistence type="predicted"/>
<feature type="compositionally biased region" description="Acidic residues" evidence="1">
    <location>
        <begin position="340"/>
        <end position="349"/>
    </location>
</feature>
<reference evidence="3 4" key="1">
    <citation type="journal article" date="2019" name="Genome Biol. Evol.">
        <title>Whole-Genome Sequencing of the Giant Devil Catfish, Bagarius yarrelli.</title>
        <authorList>
            <person name="Jiang W."/>
            <person name="Lv Y."/>
            <person name="Cheng L."/>
            <person name="Yang K."/>
            <person name="Chao B."/>
            <person name="Wang X."/>
            <person name="Li Y."/>
            <person name="Pan X."/>
            <person name="You X."/>
            <person name="Zhang Y."/>
            <person name="Yang J."/>
            <person name="Li J."/>
            <person name="Zhang X."/>
            <person name="Liu S."/>
            <person name="Sun C."/>
            <person name="Yang J."/>
            <person name="Shi Q."/>
        </authorList>
    </citation>
    <scope>NUCLEOTIDE SEQUENCE [LARGE SCALE GENOMIC DNA]</scope>
    <source>
        <strain evidence="3">JWS20170419001</strain>
        <tissue evidence="3">Muscle</tissue>
    </source>
</reference>
<feature type="region of interest" description="Disordered" evidence="1">
    <location>
        <begin position="641"/>
        <end position="674"/>
    </location>
</feature>
<feature type="compositionally biased region" description="Basic and acidic residues" evidence="1">
    <location>
        <begin position="350"/>
        <end position="359"/>
    </location>
</feature>
<gene>
    <name evidence="3" type="ORF">Baya_15303</name>
</gene>
<feature type="compositionally biased region" description="Low complexity" evidence="1">
    <location>
        <begin position="151"/>
        <end position="160"/>
    </location>
</feature>
<dbReference type="InterPro" id="IPR029332">
    <property type="entry name" value="PEHE_dom"/>
</dbReference>
<dbReference type="GO" id="GO:0044545">
    <property type="term" value="C:NSL complex"/>
    <property type="evidence" value="ECO:0007669"/>
    <property type="project" value="TreeGrafter"/>
</dbReference>
<protein>
    <submittedName>
        <fullName evidence="3">KAT8 regulatory NSL complex subunit 1</fullName>
    </submittedName>
</protein>
<dbReference type="Proteomes" id="UP000319801">
    <property type="component" value="Unassembled WGS sequence"/>
</dbReference>
<dbReference type="OrthoDB" id="6022640at2759"/>
<organism evidence="3 4">
    <name type="scientific">Bagarius yarrelli</name>
    <name type="common">Goonch</name>
    <name type="synonym">Bagrus yarrelli</name>
    <dbReference type="NCBI Taxonomy" id="175774"/>
    <lineage>
        <taxon>Eukaryota</taxon>
        <taxon>Metazoa</taxon>
        <taxon>Chordata</taxon>
        <taxon>Craniata</taxon>
        <taxon>Vertebrata</taxon>
        <taxon>Euteleostomi</taxon>
        <taxon>Actinopterygii</taxon>
        <taxon>Neopterygii</taxon>
        <taxon>Teleostei</taxon>
        <taxon>Ostariophysi</taxon>
        <taxon>Siluriformes</taxon>
        <taxon>Sisoridae</taxon>
        <taxon>Sisorinae</taxon>
        <taxon>Bagarius</taxon>
    </lineage>
</organism>
<feature type="compositionally biased region" description="Polar residues" evidence="1">
    <location>
        <begin position="737"/>
        <end position="747"/>
    </location>
</feature>
<feature type="domain" description="PEHE" evidence="2">
    <location>
        <begin position="607"/>
        <end position="657"/>
    </location>
</feature>
<keyword evidence="4" id="KW-1185">Reference proteome</keyword>
<feature type="region of interest" description="Disordered" evidence="1">
    <location>
        <begin position="321"/>
        <end position="379"/>
    </location>
</feature>
<evidence type="ECO:0000313" key="3">
    <source>
        <dbReference type="EMBL" id="TTO63374.1"/>
    </source>
</evidence>
<dbReference type="Pfam" id="PF15275">
    <property type="entry name" value="PEHE"/>
    <property type="match status" value="1"/>
</dbReference>
<feature type="compositionally biased region" description="Basic and acidic residues" evidence="1">
    <location>
        <begin position="58"/>
        <end position="72"/>
    </location>
</feature>
<feature type="compositionally biased region" description="Basic residues" evidence="1">
    <location>
        <begin position="641"/>
        <end position="650"/>
    </location>
</feature>
<sequence>MYYYSNRSRMSASAGWPGAGGQQSCCGGGGELINGNGGGEITEARALRDWESATCDSTNDKRSTSTRDREDSAGLGLPRCCRGGDDCAADGQDGGVRFPRCTGTTRTAAREVPSSDAAVSKRRACSYSRVSKRACFPETSAALHCGDSDPDSGTGTGSSDEAAGTQRRQGICSGGALGTGKMEATGCVINRKRRGCGTAKGRVRLCRIRSFLASTEGVSANGVPAAPLSDSKPYSQLGGACAGVTGDATGSWLKQVEAGKKQVQLEERTDMLWRRLHAVQVKQVQRHVTQQLVDLRRSSFTPNSAELLRLARSCSEALRTAGGALDSDNTASSSGGGSDSEQEEEEEEEEGRRGRHDSPSRVPMKLAENSPHTARTSSAARVRPLLPQCRPRLIRLHACPALGLRNMSLSRCCQPPAVCVLCSTPHPPVQETSTRGCRKAPEQRIHAILSMPSDFPSVVYGVAPPLARLQSHSAAKWMERQGLRKAGRVRRRILNPSPPGTLPSLFNSSGRSTCRSLRGVVRPGLLPHYAGDLHHLSGGTPDTPTQPMRRRRAESSFDINNLVMPLGSAGLQARVQKLHWRELDSSWEDLEKWMVSEGPHAPQKLNTEKAEHTGGVEDLSDAVFLKRHAVWESRERSRWGSRAHRRHRGRSSSSCGNGDSYRGSEQKPCCPGPRQRRSSLWRSFHYTTDESFHQTLNEQQSVLAWERRSFPLLKEELRWLQNDKEAELEEDVCAASGRSQSTDSGISEGSLELSPRTPHHISYTQEATNQLPQLRTQTPPCFL</sequence>